<evidence type="ECO:0000256" key="7">
    <source>
        <dbReference type="ARBA" id="ARBA00022982"/>
    </source>
</evidence>
<dbReference type="GO" id="GO:0009055">
    <property type="term" value="F:electron transfer activity"/>
    <property type="evidence" value="ECO:0007669"/>
    <property type="project" value="TreeGrafter"/>
</dbReference>
<evidence type="ECO:0000256" key="4">
    <source>
        <dbReference type="ARBA" id="ARBA00005337"/>
    </source>
</evidence>
<evidence type="ECO:0000256" key="9">
    <source>
        <dbReference type="RuleBase" id="RU003820"/>
    </source>
</evidence>
<dbReference type="GO" id="GO:0043448">
    <property type="term" value="P:alkane catabolic process"/>
    <property type="evidence" value="ECO:0007669"/>
    <property type="project" value="TreeGrafter"/>
</dbReference>
<protein>
    <recommendedName>
        <fullName evidence="9">Rubredoxin</fullName>
    </recommendedName>
</protein>
<reference evidence="11" key="1">
    <citation type="journal article" date="2014" name="Int. J. Syst. Evol. Microbiol.">
        <title>Complete genome sequence of Corynebacterium casei LMG S-19264T (=DSM 44701T), isolated from a smear-ripened cheese.</title>
        <authorList>
            <consortium name="US DOE Joint Genome Institute (JGI-PGF)"/>
            <person name="Walter F."/>
            <person name="Albersmeier A."/>
            <person name="Kalinowski J."/>
            <person name="Ruckert C."/>
        </authorList>
    </citation>
    <scope>NUCLEOTIDE SEQUENCE</scope>
    <source>
        <strain evidence="11">KCTC 32422</strain>
    </source>
</reference>
<keyword evidence="6 9" id="KW-0479">Metal-binding</keyword>
<dbReference type="CDD" id="cd00730">
    <property type="entry name" value="rubredoxin"/>
    <property type="match status" value="1"/>
</dbReference>
<dbReference type="EMBL" id="BMZD01000008">
    <property type="protein sequence ID" value="GHA05159.1"/>
    <property type="molecule type" value="Genomic_DNA"/>
</dbReference>
<reference evidence="11" key="2">
    <citation type="submission" date="2020-09" db="EMBL/GenBank/DDBJ databases">
        <authorList>
            <person name="Sun Q."/>
            <person name="Kim S."/>
        </authorList>
    </citation>
    <scope>NUCLEOTIDE SEQUENCE</scope>
    <source>
        <strain evidence="11">KCTC 32422</strain>
    </source>
</reference>
<keyword evidence="5" id="KW-0813">Transport</keyword>
<dbReference type="SUPFAM" id="SSF57802">
    <property type="entry name" value="Rubredoxin-like"/>
    <property type="match status" value="1"/>
</dbReference>
<comment type="similarity">
    <text evidence="4 9">Belongs to the rubredoxin family.</text>
</comment>
<evidence type="ECO:0000256" key="3">
    <source>
        <dbReference type="ARBA" id="ARBA00004933"/>
    </source>
</evidence>
<dbReference type="PROSITE" id="PS00202">
    <property type="entry name" value="RUBREDOXIN"/>
    <property type="match status" value="1"/>
</dbReference>
<dbReference type="RefSeq" id="WP_189542578.1">
    <property type="nucleotide sequence ID" value="NZ_BMZD01000008.1"/>
</dbReference>
<keyword evidence="12" id="KW-1185">Reference proteome</keyword>
<evidence type="ECO:0000256" key="1">
    <source>
        <dbReference type="ARBA" id="ARBA00001965"/>
    </source>
</evidence>
<sequence length="60" mass="6772">MSEAGKRRYLCFYCGTVYDEALGWPDEGIAPGTLWEDVPDDWVCPECAASKADFTLDEDY</sequence>
<comment type="cofactor">
    <cofactor evidence="1 9">
        <name>Fe(3+)</name>
        <dbReference type="ChEBI" id="CHEBI:29034"/>
    </cofactor>
</comment>
<dbReference type="PRINTS" id="PR00163">
    <property type="entry name" value="RUBREDOXIN"/>
</dbReference>
<feature type="domain" description="Rubredoxin-like" evidence="10">
    <location>
        <begin position="6"/>
        <end position="57"/>
    </location>
</feature>
<comment type="function">
    <text evidence="2">Involved in the hydrocarbon hydroxylating system, which transfers electrons from NADH to rubredoxin reductase and then through rubredoxin to alkane 1 monooxygenase.</text>
</comment>
<evidence type="ECO:0000313" key="11">
    <source>
        <dbReference type="EMBL" id="GHA05159.1"/>
    </source>
</evidence>
<dbReference type="PANTHER" id="PTHR47627:SF1">
    <property type="entry name" value="RUBREDOXIN-1-RELATED"/>
    <property type="match status" value="1"/>
</dbReference>
<evidence type="ECO:0000313" key="12">
    <source>
        <dbReference type="Proteomes" id="UP000634139"/>
    </source>
</evidence>
<evidence type="ECO:0000256" key="5">
    <source>
        <dbReference type="ARBA" id="ARBA00022448"/>
    </source>
</evidence>
<gene>
    <name evidence="11" type="primary">rubA</name>
    <name evidence="11" type="ORF">GCM10011617_27760</name>
</gene>
<proteinExistence type="inferred from homology"/>
<dbReference type="GO" id="GO:0005506">
    <property type="term" value="F:iron ion binding"/>
    <property type="evidence" value="ECO:0007669"/>
    <property type="project" value="UniProtKB-UniRule"/>
</dbReference>
<evidence type="ECO:0000256" key="6">
    <source>
        <dbReference type="ARBA" id="ARBA00022723"/>
    </source>
</evidence>
<keyword evidence="8 9" id="KW-0408">Iron</keyword>
<dbReference type="PANTHER" id="PTHR47627">
    <property type="entry name" value="RUBREDOXIN"/>
    <property type="match status" value="1"/>
</dbReference>
<evidence type="ECO:0000256" key="2">
    <source>
        <dbReference type="ARBA" id="ARBA00002792"/>
    </source>
</evidence>
<accession>A0A918RNA1</accession>
<dbReference type="Gene3D" id="2.20.28.10">
    <property type="match status" value="1"/>
</dbReference>
<evidence type="ECO:0000259" key="10">
    <source>
        <dbReference type="PROSITE" id="PS50903"/>
    </source>
</evidence>
<dbReference type="InterPro" id="IPR050526">
    <property type="entry name" value="Rubredoxin_ET"/>
</dbReference>
<dbReference type="InterPro" id="IPR024934">
    <property type="entry name" value="Rubredoxin-like_dom"/>
</dbReference>
<comment type="caution">
    <text evidence="11">The sequence shown here is derived from an EMBL/GenBank/DDBJ whole genome shotgun (WGS) entry which is preliminary data.</text>
</comment>
<dbReference type="InterPro" id="IPR018527">
    <property type="entry name" value="Rubredoxin_Fe_BS"/>
</dbReference>
<dbReference type="FunFam" id="2.20.28.10:FF:000001">
    <property type="entry name" value="Rubredoxin"/>
    <property type="match status" value="1"/>
</dbReference>
<dbReference type="Pfam" id="PF00301">
    <property type="entry name" value="Rubredoxin"/>
    <property type="match status" value="1"/>
</dbReference>
<organism evidence="11 12">
    <name type="scientific">Novosphingobium arvoryzae</name>
    <dbReference type="NCBI Taxonomy" id="1256514"/>
    <lineage>
        <taxon>Bacteria</taxon>
        <taxon>Pseudomonadati</taxon>
        <taxon>Pseudomonadota</taxon>
        <taxon>Alphaproteobacteria</taxon>
        <taxon>Sphingomonadales</taxon>
        <taxon>Sphingomonadaceae</taxon>
        <taxon>Novosphingobium</taxon>
    </lineage>
</organism>
<dbReference type="InterPro" id="IPR024935">
    <property type="entry name" value="Rubredoxin_dom"/>
</dbReference>
<name>A0A918RNA1_9SPHN</name>
<evidence type="ECO:0000256" key="8">
    <source>
        <dbReference type="ARBA" id="ARBA00023004"/>
    </source>
</evidence>
<comment type="pathway">
    <text evidence="3">Hydrocarbon metabolism; alkane degradation.</text>
</comment>
<dbReference type="AlphaFoldDB" id="A0A918RNA1"/>
<dbReference type="Proteomes" id="UP000634139">
    <property type="component" value="Unassembled WGS sequence"/>
</dbReference>
<dbReference type="PROSITE" id="PS50903">
    <property type="entry name" value="RUBREDOXIN_LIKE"/>
    <property type="match status" value="1"/>
</dbReference>
<keyword evidence="7 9" id="KW-0249">Electron transport</keyword>